<reference evidence="2" key="1">
    <citation type="journal article" date="2014" name="Int. J. Syst. Evol. Microbiol.">
        <title>Complete genome sequence of Corynebacterium casei LMG S-19264T (=DSM 44701T), isolated from a smear-ripened cheese.</title>
        <authorList>
            <consortium name="US DOE Joint Genome Institute (JGI-PGF)"/>
            <person name="Walter F."/>
            <person name="Albersmeier A."/>
            <person name="Kalinowski J."/>
            <person name="Ruckert C."/>
        </authorList>
    </citation>
    <scope>NUCLEOTIDE SEQUENCE</scope>
    <source>
        <strain evidence="2">JCM 3131</strain>
    </source>
</reference>
<dbReference type="Proteomes" id="UP000620156">
    <property type="component" value="Unassembled WGS sequence"/>
</dbReference>
<sequence>MTSRRAGFDVRILIAGLLGLYGVVLTLVGVTDSEADLAKADGLRVNLWIGIALLVVAAAFGLWARLRPLTAEHAAPGPDEGGDGTGR</sequence>
<keyword evidence="3" id="KW-1185">Reference proteome</keyword>
<protein>
    <submittedName>
        <fullName evidence="2">Uncharacterized protein</fullName>
    </submittedName>
</protein>
<organism evidence="2 3">
    <name type="scientific">Streptomyces ruber</name>
    <dbReference type="NCBI Taxonomy" id="83378"/>
    <lineage>
        <taxon>Bacteria</taxon>
        <taxon>Bacillati</taxon>
        <taxon>Actinomycetota</taxon>
        <taxon>Actinomycetes</taxon>
        <taxon>Kitasatosporales</taxon>
        <taxon>Streptomycetaceae</taxon>
        <taxon>Streptomyces</taxon>
    </lineage>
</organism>
<comment type="caution">
    <text evidence="2">The sequence shown here is derived from an EMBL/GenBank/DDBJ whole genome shotgun (WGS) entry which is preliminary data.</text>
</comment>
<name>A0A918ET53_9ACTN</name>
<keyword evidence="1" id="KW-1133">Transmembrane helix</keyword>
<keyword evidence="1" id="KW-0472">Membrane</keyword>
<evidence type="ECO:0000256" key="1">
    <source>
        <dbReference type="SAM" id="Phobius"/>
    </source>
</evidence>
<dbReference type="AlphaFoldDB" id="A0A918ET53"/>
<proteinExistence type="predicted"/>
<feature type="transmembrane region" description="Helical" evidence="1">
    <location>
        <begin position="45"/>
        <end position="64"/>
    </location>
</feature>
<dbReference type="EMBL" id="BMQK01000010">
    <property type="protein sequence ID" value="GGQ68551.1"/>
    <property type="molecule type" value="Genomic_DNA"/>
</dbReference>
<evidence type="ECO:0000313" key="3">
    <source>
        <dbReference type="Proteomes" id="UP000620156"/>
    </source>
</evidence>
<evidence type="ECO:0000313" key="2">
    <source>
        <dbReference type="EMBL" id="GGQ68551.1"/>
    </source>
</evidence>
<feature type="transmembrane region" description="Helical" evidence="1">
    <location>
        <begin position="12"/>
        <end position="30"/>
    </location>
</feature>
<keyword evidence="1" id="KW-0812">Transmembrane</keyword>
<dbReference type="RefSeq" id="WP_189218486.1">
    <property type="nucleotide sequence ID" value="NZ_BMQK01000010.1"/>
</dbReference>
<gene>
    <name evidence="2" type="ORF">GCM10010145_42770</name>
</gene>
<reference evidence="2" key="2">
    <citation type="submission" date="2020-09" db="EMBL/GenBank/DDBJ databases">
        <authorList>
            <person name="Sun Q."/>
            <person name="Ohkuma M."/>
        </authorList>
    </citation>
    <scope>NUCLEOTIDE SEQUENCE</scope>
    <source>
        <strain evidence="2">JCM 3131</strain>
    </source>
</reference>
<accession>A0A918ET53</accession>